<dbReference type="STRING" id="1298851.TST_0001"/>
<evidence type="ECO:0000256" key="11">
    <source>
        <dbReference type="RuleBase" id="RU004227"/>
    </source>
</evidence>
<evidence type="ECO:0000259" key="12">
    <source>
        <dbReference type="SMART" id="SM00382"/>
    </source>
</evidence>
<dbReference type="Pfam" id="PF11638">
    <property type="entry name" value="DnaA_N"/>
    <property type="match status" value="1"/>
</dbReference>
<feature type="binding site" evidence="8">
    <location>
        <position position="152"/>
    </location>
    <ligand>
        <name>ATP</name>
        <dbReference type="ChEBI" id="CHEBI:30616"/>
    </ligand>
</feature>
<dbReference type="Gene3D" id="1.10.1750.10">
    <property type="match status" value="1"/>
</dbReference>
<dbReference type="CDD" id="cd06571">
    <property type="entry name" value="Bac_DnaA_C"/>
    <property type="match status" value="1"/>
</dbReference>
<dbReference type="Gene3D" id="3.30.300.180">
    <property type="match status" value="1"/>
</dbReference>
<comment type="subunit">
    <text evidence="8">Oligomerizes as a right-handed, spiral filament on DNA at oriC.</text>
</comment>
<dbReference type="InterPro" id="IPR010921">
    <property type="entry name" value="Trp_repressor/repl_initiator"/>
</dbReference>
<keyword evidence="4 8" id="KW-0547">Nucleotide-binding</keyword>
<dbReference type="AlphaFoldDB" id="A0A0S3QR56"/>
<keyword evidence="2 8" id="KW-0963">Cytoplasm</keyword>
<gene>
    <name evidence="8 14" type="primary">dnaA</name>
    <name evidence="14" type="ORF">TST_0001</name>
</gene>
<dbReference type="InterPro" id="IPR013317">
    <property type="entry name" value="DnaA_dom"/>
</dbReference>
<feature type="domain" description="AAA+ ATPase" evidence="12">
    <location>
        <begin position="137"/>
        <end position="265"/>
    </location>
</feature>
<keyword evidence="7 8" id="KW-0238">DNA-binding</keyword>
<protein>
    <recommendedName>
        <fullName evidence="8 9">Chromosomal replication initiator protein DnaA</fullName>
    </recommendedName>
</protein>
<dbReference type="InterPro" id="IPR001957">
    <property type="entry name" value="Chromosome_initiator_DnaA"/>
</dbReference>
<evidence type="ECO:0000256" key="2">
    <source>
        <dbReference type="ARBA" id="ARBA00022490"/>
    </source>
</evidence>
<dbReference type="SMART" id="SM00760">
    <property type="entry name" value="Bac_DnaA_C"/>
    <property type="match status" value="1"/>
</dbReference>
<dbReference type="FunFam" id="1.10.8.60:FF:000003">
    <property type="entry name" value="Chromosomal replication initiator protein DnaA"/>
    <property type="match status" value="1"/>
</dbReference>
<dbReference type="SUPFAM" id="SSF52540">
    <property type="entry name" value="P-loop containing nucleoside triphosphate hydrolases"/>
    <property type="match status" value="1"/>
</dbReference>
<organism evidence="14 15">
    <name type="scientific">Thermosulfidibacter takaii (strain DSM 17441 / JCM 13301 / NBRC 103674 / ABI70S6)</name>
    <dbReference type="NCBI Taxonomy" id="1298851"/>
    <lineage>
        <taxon>Bacteria</taxon>
        <taxon>Pseudomonadati</taxon>
        <taxon>Thermosulfidibacterota</taxon>
        <taxon>Thermosulfidibacteria</taxon>
        <taxon>Thermosulfidibacterales</taxon>
        <taxon>Thermosulfidibacteraceae</taxon>
    </lineage>
</organism>
<evidence type="ECO:0000256" key="3">
    <source>
        <dbReference type="ARBA" id="ARBA00022705"/>
    </source>
</evidence>
<dbReference type="PRINTS" id="PR00051">
    <property type="entry name" value="DNAA"/>
</dbReference>
<evidence type="ECO:0000313" key="15">
    <source>
        <dbReference type="Proteomes" id="UP000063234"/>
    </source>
</evidence>
<dbReference type="InterPro" id="IPR020591">
    <property type="entry name" value="Chromosome_initiator_DnaA-like"/>
</dbReference>
<keyword evidence="15" id="KW-1185">Reference proteome</keyword>
<comment type="subcellular location">
    <subcellularLocation>
        <location evidence="8">Cytoplasm</location>
    </subcellularLocation>
</comment>
<feature type="region of interest" description="Domain IV, binds dsDNA" evidence="8">
    <location>
        <begin position="321"/>
        <end position="440"/>
    </location>
</feature>
<evidence type="ECO:0000313" key="14">
    <source>
        <dbReference type="EMBL" id="BAT70812.1"/>
    </source>
</evidence>
<dbReference type="KEGG" id="ttk:TST_0001"/>
<evidence type="ECO:0000256" key="10">
    <source>
        <dbReference type="RuleBase" id="RU000577"/>
    </source>
</evidence>
<evidence type="ECO:0000259" key="13">
    <source>
        <dbReference type="SMART" id="SM00760"/>
    </source>
</evidence>
<comment type="similarity">
    <text evidence="1 8 11">Belongs to the DnaA family.</text>
</comment>
<dbReference type="GO" id="GO:0005524">
    <property type="term" value="F:ATP binding"/>
    <property type="evidence" value="ECO:0007669"/>
    <property type="project" value="UniProtKB-UniRule"/>
</dbReference>
<dbReference type="GO" id="GO:0006275">
    <property type="term" value="P:regulation of DNA replication"/>
    <property type="evidence" value="ECO:0007669"/>
    <property type="project" value="UniProtKB-UniRule"/>
</dbReference>
<comment type="domain">
    <text evidence="8">Domain I is involved in oligomerization and binding regulators, domain II is flexibile and of varying length in different bacteria, domain III forms the AAA+ region, while domain IV binds dsDNA.</text>
</comment>
<keyword evidence="5 8" id="KW-0067">ATP-binding</keyword>
<dbReference type="Pfam" id="PF00308">
    <property type="entry name" value="Bac_DnaA"/>
    <property type="match status" value="1"/>
</dbReference>
<comment type="caution">
    <text evidence="8">Lacks conserved residue(s) required for the propagation of feature annotation.</text>
</comment>
<dbReference type="Proteomes" id="UP000063234">
    <property type="component" value="Chromosome"/>
</dbReference>
<dbReference type="GO" id="GO:0006270">
    <property type="term" value="P:DNA replication initiation"/>
    <property type="evidence" value="ECO:0007669"/>
    <property type="project" value="UniProtKB-UniRule"/>
</dbReference>
<dbReference type="Pfam" id="PF08299">
    <property type="entry name" value="Bac_DnaA_C"/>
    <property type="match status" value="1"/>
</dbReference>
<dbReference type="OrthoDB" id="9807019at2"/>
<dbReference type="SMART" id="SM00382">
    <property type="entry name" value="AAA"/>
    <property type="match status" value="1"/>
</dbReference>
<evidence type="ECO:0000256" key="4">
    <source>
        <dbReference type="ARBA" id="ARBA00022741"/>
    </source>
</evidence>
<dbReference type="Gene3D" id="3.40.50.300">
    <property type="entry name" value="P-loop containing nucleotide triphosphate hydrolases"/>
    <property type="match status" value="1"/>
</dbReference>
<dbReference type="PANTHER" id="PTHR30050:SF2">
    <property type="entry name" value="CHROMOSOMAL REPLICATION INITIATOR PROTEIN DNAA"/>
    <property type="match status" value="1"/>
</dbReference>
<evidence type="ECO:0000256" key="6">
    <source>
        <dbReference type="ARBA" id="ARBA00023121"/>
    </source>
</evidence>
<dbReference type="InterPro" id="IPR024633">
    <property type="entry name" value="DnaA_N_dom"/>
</dbReference>
<reference evidence="15" key="1">
    <citation type="journal article" date="2018" name="Science">
        <title>A primordial and reversible TCA cycle in a facultatively chemolithoautotrophic thermophile.</title>
        <authorList>
            <person name="Nunoura T."/>
            <person name="Chikaraishi Y."/>
            <person name="Izaki R."/>
            <person name="Suwa T."/>
            <person name="Sato T."/>
            <person name="Harada T."/>
            <person name="Mori K."/>
            <person name="Kato Y."/>
            <person name="Miyazaki M."/>
            <person name="Shimamura S."/>
            <person name="Yanagawa K."/>
            <person name="Shuto A."/>
            <person name="Ohkouchi N."/>
            <person name="Fujita N."/>
            <person name="Takaki Y."/>
            <person name="Atomi H."/>
            <person name="Takai K."/>
        </authorList>
    </citation>
    <scope>NUCLEOTIDE SEQUENCE [LARGE SCALE GENOMIC DNA]</scope>
    <source>
        <strain evidence="15">DSM 17441 / JCM 13301 / NBRC 103674 / ABI70S6</strain>
    </source>
</reference>
<evidence type="ECO:0000256" key="8">
    <source>
        <dbReference type="HAMAP-Rule" id="MF_00377"/>
    </source>
</evidence>
<dbReference type="CDD" id="cd00009">
    <property type="entry name" value="AAA"/>
    <property type="match status" value="1"/>
</dbReference>
<dbReference type="PANTHER" id="PTHR30050">
    <property type="entry name" value="CHROMOSOMAL REPLICATION INITIATOR PROTEIN DNAA"/>
    <property type="match status" value="1"/>
</dbReference>
<dbReference type="GO" id="GO:0008289">
    <property type="term" value="F:lipid binding"/>
    <property type="evidence" value="ECO:0007669"/>
    <property type="project" value="UniProtKB-KW"/>
</dbReference>
<feature type="binding site" evidence="8">
    <location>
        <position position="151"/>
    </location>
    <ligand>
        <name>ATP</name>
        <dbReference type="ChEBI" id="CHEBI:30616"/>
    </ligand>
</feature>
<dbReference type="EMBL" id="AP013035">
    <property type="protein sequence ID" value="BAT70812.1"/>
    <property type="molecule type" value="Genomic_DNA"/>
</dbReference>
<keyword evidence="3 8" id="KW-0235">DNA replication</keyword>
<dbReference type="SUPFAM" id="SSF48295">
    <property type="entry name" value="TrpR-like"/>
    <property type="match status" value="1"/>
</dbReference>
<dbReference type="InterPro" id="IPR013159">
    <property type="entry name" value="DnaA_C"/>
</dbReference>
<keyword evidence="6 8" id="KW-0446">Lipid-binding</keyword>
<dbReference type="GO" id="GO:0003688">
    <property type="term" value="F:DNA replication origin binding"/>
    <property type="evidence" value="ECO:0007669"/>
    <property type="project" value="UniProtKB-UniRule"/>
</dbReference>
<evidence type="ECO:0000256" key="9">
    <source>
        <dbReference type="NCBIfam" id="TIGR00362"/>
    </source>
</evidence>
<dbReference type="GO" id="GO:0005737">
    <property type="term" value="C:cytoplasm"/>
    <property type="evidence" value="ECO:0007669"/>
    <property type="project" value="UniProtKB-SubCell"/>
</dbReference>
<dbReference type="Gene3D" id="1.10.8.60">
    <property type="match status" value="1"/>
</dbReference>
<dbReference type="HAMAP" id="MF_00377">
    <property type="entry name" value="DnaA_bact"/>
    <property type="match status" value="1"/>
</dbReference>
<feature type="region of interest" description="Domain III, AAA+ region" evidence="8">
    <location>
        <begin position="104"/>
        <end position="320"/>
    </location>
</feature>
<dbReference type="InterPro" id="IPR027417">
    <property type="entry name" value="P-loop_NTPase"/>
</dbReference>
<name>A0A0S3QR56_THET7</name>
<dbReference type="GO" id="GO:0005886">
    <property type="term" value="C:plasma membrane"/>
    <property type="evidence" value="ECO:0007669"/>
    <property type="project" value="TreeGrafter"/>
</dbReference>
<dbReference type="InterPro" id="IPR003593">
    <property type="entry name" value="AAA+_ATPase"/>
</dbReference>
<evidence type="ECO:0000256" key="7">
    <source>
        <dbReference type="ARBA" id="ARBA00023125"/>
    </source>
</evidence>
<dbReference type="InterPro" id="IPR038454">
    <property type="entry name" value="DnaA_N_sf"/>
</dbReference>
<feature type="domain" description="Chromosomal replication initiator DnaA C-terminal" evidence="13">
    <location>
        <begin position="348"/>
        <end position="417"/>
    </location>
</feature>
<feature type="binding site" evidence="8">
    <location>
        <position position="148"/>
    </location>
    <ligand>
        <name>ATP</name>
        <dbReference type="ChEBI" id="CHEBI:30616"/>
    </ligand>
</feature>
<dbReference type="NCBIfam" id="TIGR00362">
    <property type="entry name" value="DnaA"/>
    <property type="match status" value="1"/>
</dbReference>
<dbReference type="RefSeq" id="WP_068548459.1">
    <property type="nucleotide sequence ID" value="NZ_AP013035.1"/>
</dbReference>
<feature type="binding site" evidence="8">
    <location>
        <position position="150"/>
    </location>
    <ligand>
        <name>ATP</name>
        <dbReference type="ChEBI" id="CHEBI:30616"/>
    </ligand>
</feature>
<evidence type="ECO:0000256" key="5">
    <source>
        <dbReference type="ARBA" id="ARBA00022840"/>
    </source>
</evidence>
<proteinExistence type="inferred from homology"/>
<dbReference type="FunFam" id="3.40.50.300:FF:000150">
    <property type="entry name" value="Chromosomal replication initiator protein DnaA"/>
    <property type="match status" value="1"/>
</dbReference>
<accession>A0A0S3QR56</accession>
<feature type="region of interest" description="Domain I, interacts with DnaA modulators" evidence="8">
    <location>
        <begin position="1"/>
        <end position="99"/>
    </location>
</feature>
<comment type="function">
    <text evidence="8 10">Plays an essential role in the initiation and regulation of chromosomal replication. ATP-DnaA binds to the origin of replication (oriC) to initiate formation of the DNA replication initiation complex once per cell cycle. Binds the DnaA box (a 9 base pair repeat at the origin) and separates the double-stranded (ds)DNA. Forms a right-handed helical filament on oriC DNA; dsDNA binds to the exterior of the filament while single-stranded (ss)DNA is stabiized in the filament's interior. The ATP-DnaA-oriC complex binds and stabilizes one strand of the AT-rich DNA unwinding element (DUE), permitting loading of DNA polymerase. After initiation quickly degrades to an ADP-DnaA complex that is not apt for DNA replication. Binds acidic phospholipids.</text>
</comment>
<sequence>MELREIWQALLSRLEDKIPSTSIETWLKPSELTKLENNRIILRVPNKFYKSWISENFEPIIRDELKSLLGLEDAEINYEVSSTNGNRTKEKLTELREKPVDQVNLNPKYTFENFVIGPSNQFAHASALAVTEKPGKVYNPLFIYGGVGLGKTHLLHAIGHKVNREHPNLRIIYTSAEKFMNELIDSIKNDKMAHFRKKYRKTDVLLIDDIQFIAGKDRTQEEFFHTFNELHNEGKQIVLSSDRPPAEMDHIEERLKSRFQWGLIADIKPPDLETRIAILKKKAESEGIQLPDDVAYLIAKRIRTNVRELEGCLVKISAMASLLHKKIDIDTARHILDSMYPYQEEDLSPNAIIKMVAERFEIKISDIKSKKRTKNIVLPRQIAMYLIRKVTTLSLPEIGELFGGMDHSSVHHGIKKVENLLKTDQKLKSIVEELERKLEL</sequence>
<dbReference type="PATRIC" id="fig|1298851.3.peg.1"/>
<evidence type="ECO:0000256" key="1">
    <source>
        <dbReference type="ARBA" id="ARBA00006583"/>
    </source>
</evidence>